<comment type="caution">
    <text evidence="4">The sequence shown here is derived from an EMBL/GenBank/DDBJ whole genome shotgun (WGS) entry which is preliminary data.</text>
</comment>
<dbReference type="RefSeq" id="WP_379895799.1">
    <property type="nucleotide sequence ID" value="NZ_CBCSCT010000015.1"/>
</dbReference>
<dbReference type="EMBL" id="JBHSQV010000179">
    <property type="protein sequence ID" value="MFC5988339.1"/>
    <property type="molecule type" value="Genomic_DNA"/>
</dbReference>
<dbReference type="Gene3D" id="3.40.50.300">
    <property type="entry name" value="P-loop containing nucleotide triphosphate hydrolases"/>
    <property type="match status" value="2"/>
</dbReference>
<dbReference type="PANTHER" id="PTHR41259:SF1">
    <property type="entry name" value="DOUBLE-STRAND BREAK REPAIR RAD50 ATPASE, PUTATIVE-RELATED"/>
    <property type="match status" value="1"/>
</dbReference>
<feature type="coiled-coil region" evidence="1">
    <location>
        <begin position="706"/>
        <end position="772"/>
    </location>
</feature>
<gene>
    <name evidence="4" type="ORF">ACFPXP_18200</name>
</gene>
<dbReference type="Proteomes" id="UP001596250">
    <property type="component" value="Unassembled WGS sequence"/>
</dbReference>
<sequence>MKITKLHIDHYEQLDGFRTELNSPFTIIYGPNEAGKSTIHRFITYMLYGAGPKEKPMSKQFGGRLWLSETDKGSLLLERQGDRPPVLHTDEGAAGGEAELKRMLDGTSEQTFRHLYAFSLTELQEIRTLQTDELQAYLFAAGTGIRPSAIFEAEKKLQTEMDRYFRPRGQNQMLNKWSSELDQSAKQIRALKERSMEFAGLQGKIEQSEAEIEQTAKKLEAALREKEWLELCLKARPSWIRWIELKEQLKQLPAFGSFPEQAMARFEWLQDQMTDVRSERRIRQSRAEQHRAKLESIEVRDSFLMNRSSLEKLFGDAALYQNLQQQQSGLLQEYEAAGSELAQGLRKIGESLTEERLMQLVIALDDESLLRSLAEKDALLERKRSDQERQLQQLKEALQTEKRTRDEWEHERKREARVLESALPDALVGTELRDVKSSMSAWRSLYDEFKEWSMKAELARQRMSDASYAAVQARSSRASSAPSASGRRRTSYGWVAVSVAALAAPLYFIWNQEWLPGIIISFMWIILAVSLWLGGGSIQGSNKRKNSMPQASEFMRQEQEYLSEMKRLWQQMSRICSDFGMASAQVAAASETTGGTISSRYMMDVKRQEQELLQLEAILQTWEEHQERLRRFEQKAEESWIKCRQTETVLKQSEHELLNIQSQQEEIGRECMNWLHDRGLPESLSPNYALLLLEQIEKAQNVGRLRQQLRDKLEELGRSLREYEEKAKTLLELEHDDVLAGVYQGRIELERQLELEQQRKALLLRLEEDEQAGMDLEEKESYLQGELLQLFRAAGADDEDGFRRRVQLYEQVQACKREIGQIEALLHAWAGEDWEERLRSELEHAPESELARRLQNLLDQIQLEERRLSELRELKGRQRLELEQLMNGTELAVLELQHESLLAQFQHAAERWIVHAAALRMIQETKAVFEKERRPEVLQYASECFSMLTGGAYTSVYSPLGERRFVVEHSSGARWDPVQLSRGTVEQLYLAIRLAMVREYGKKVRLPIVLDDILVNFDEERMKLALRVLNEHAQKQQVICFTCHRHVAEAARQTCPEADVIRLD</sequence>
<evidence type="ECO:0000313" key="4">
    <source>
        <dbReference type="EMBL" id="MFC5988339.1"/>
    </source>
</evidence>
<keyword evidence="2" id="KW-0812">Transmembrane</keyword>
<evidence type="ECO:0000313" key="5">
    <source>
        <dbReference type="Proteomes" id="UP001596250"/>
    </source>
</evidence>
<evidence type="ECO:0000256" key="1">
    <source>
        <dbReference type="SAM" id="Coils"/>
    </source>
</evidence>
<keyword evidence="2" id="KW-0472">Membrane</keyword>
<dbReference type="SUPFAM" id="SSF52540">
    <property type="entry name" value="P-loop containing nucleoside triphosphate hydrolases"/>
    <property type="match status" value="1"/>
</dbReference>
<feature type="coiled-coil region" evidence="1">
    <location>
        <begin position="847"/>
        <end position="874"/>
    </location>
</feature>
<proteinExistence type="predicted"/>
<feature type="domain" description="YhaN AAA" evidence="3">
    <location>
        <begin position="1"/>
        <end position="192"/>
    </location>
</feature>
<reference evidence="5" key="1">
    <citation type="journal article" date="2019" name="Int. J. Syst. Evol. Microbiol.">
        <title>The Global Catalogue of Microorganisms (GCM) 10K type strain sequencing project: providing services to taxonomists for standard genome sequencing and annotation.</title>
        <authorList>
            <consortium name="The Broad Institute Genomics Platform"/>
            <consortium name="The Broad Institute Genome Sequencing Center for Infectious Disease"/>
            <person name="Wu L."/>
            <person name="Ma J."/>
        </authorList>
    </citation>
    <scope>NUCLEOTIDE SEQUENCE [LARGE SCALE GENOMIC DNA]</scope>
    <source>
        <strain evidence="5">CCM 8749</strain>
    </source>
</reference>
<accession>A0ABW1IT97</accession>
<dbReference type="InterPro" id="IPR027417">
    <property type="entry name" value="P-loop_NTPase"/>
</dbReference>
<protein>
    <submittedName>
        <fullName evidence="4">AAA family ATPase</fullName>
    </submittedName>
</protein>
<feature type="coiled-coil region" evidence="1">
    <location>
        <begin position="174"/>
        <end position="225"/>
    </location>
</feature>
<dbReference type="InterPro" id="IPR038734">
    <property type="entry name" value="YhaN_AAA"/>
</dbReference>
<keyword evidence="5" id="KW-1185">Reference proteome</keyword>
<name>A0ABW1IT97_9BACL</name>
<evidence type="ECO:0000259" key="3">
    <source>
        <dbReference type="Pfam" id="PF13514"/>
    </source>
</evidence>
<keyword evidence="1" id="KW-0175">Coiled coil</keyword>
<feature type="transmembrane region" description="Helical" evidence="2">
    <location>
        <begin position="516"/>
        <end position="538"/>
    </location>
</feature>
<dbReference type="PANTHER" id="PTHR41259">
    <property type="entry name" value="DOUBLE-STRAND BREAK REPAIR RAD50 ATPASE, PUTATIVE-RELATED"/>
    <property type="match status" value="1"/>
</dbReference>
<feature type="coiled-coil region" evidence="1">
    <location>
        <begin position="605"/>
        <end position="635"/>
    </location>
</feature>
<evidence type="ECO:0000256" key="2">
    <source>
        <dbReference type="SAM" id="Phobius"/>
    </source>
</evidence>
<organism evidence="4 5">
    <name type="scientific">Marinicrinis lubricantis</name>
    <dbReference type="NCBI Taxonomy" id="2086470"/>
    <lineage>
        <taxon>Bacteria</taxon>
        <taxon>Bacillati</taxon>
        <taxon>Bacillota</taxon>
        <taxon>Bacilli</taxon>
        <taxon>Bacillales</taxon>
        <taxon>Paenibacillaceae</taxon>
    </lineage>
</organism>
<keyword evidence="2" id="KW-1133">Transmembrane helix</keyword>
<feature type="transmembrane region" description="Helical" evidence="2">
    <location>
        <begin position="492"/>
        <end position="510"/>
    </location>
</feature>
<feature type="coiled-coil region" evidence="1">
    <location>
        <begin position="370"/>
        <end position="411"/>
    </location>
</feature>
<dbReference type="Pfam" id="PF13514">
    <property type="entry name" value="AAA_27"/>
    <property type="match status" value="1"/>
</dbReference>